<gene>
    <name evidence="3" type="ORF">DFQ01_12071</name>
</gene>
<dbReference type="GO" id="GO:0004721">
    <property type="term" value="F:phosphoprotein phosphatase activity"/>
    <property type="evidence" value="ECO:0007669"/>
    <property type="project" value="InterPro"/>
</dbReference>
<dbReference type="EMBL" id="QGTQ01000020">
    <property type="protein sequence ID" value="PWV97884.1"/>
    <property type="molecule type" value="Genomic_DNA"/>
</dbReference>
<dbReference type="OrthoDB" id="1188001at2"/>
<reference evidence="3 4" key="1">
    <citation type="submission" date="2018-05" db="EMBL/GenBank/DDBJ databases">
        <title>Genomic Encyclopedia of Type Strains, Phase III (KMG-III): the genomes of soil and plant-associated and newly described type strains.</title>
        <authorList>
            <person name="Whitman W."/>
        </authorList>
    </citation>
    <scope>NUCLEOTIDE SEQUENCE [LARGE SCALE GENOMIC DNA]</scope>
    <source>
        <strain evidence="3 4">CECT 5696</strain>
    </source>
</reference>
<evidence type="ECO:0000256" key="1">
    <source>
        <dbReference type="ARBA" id="ARBA00009580"/>
    </source>
</evidence>
<evidence type="ECO:0000259" key="2">
    <source>
        <dbReference type="PROSITE" id="PS50056"/>
    </source>
</evidence>
<protein>
    <submittedName>
        <fullName evidence="3">Protein-tyrosine phosphatase</fullName>
    </submittedName>
</protein>
<dbReference type="PANTHER" id="PTHR31126:SF1">
    <property type="entry name" value="TYROSINE SPECIFIC PROTEIN PHOSPHATASES DOMAIN-CONTAINING PROTEIN"/>
    <property type="match status" value="1"/>
</dbReference>
<proteinExistence type="inferred from homology"/>
<evidence type="ECO:0000313" key="4">
    <source>
        <dbReference type="Proteomes" id="UP000246635"/>
    </source>
</evidence>
<sequence>MNHVAAVNVDRGIRKMDSLINFRDVGGLPIVDGRVMRTGILYRSNEPHKLKLKDLNKFNGLNLKLICDLRTPNERRTRLPRFVESSTRTVNIPFYQNDEDYTRFQIFKQILSTVRTIDFHQIMRDFYRKVLFDSTDQIRAVMTLLAEQGGAPTLIHCASGKDRTGMIVALLQLLAGVPRNEVMTDYMLSNPLNESETDRAIRYLRIFTCFRLSRERLLPLLEVRHEYLEEVLDELFAKYGTIESYLVQACGVDERTIEVLRESLVSDEREAHE</sequence>
<evidence type="ECO:0000313" key="3">
    <source>
        <dbReference type="EMBL" id="PWV97884.1"/>
    </source>
</evidence>
<dbReference type="InterPro" id="IPR029021">
    <property type="entry name" value="Prot-tyrosine_phosphatase-like"/>
</dbReference>
<dbReference type="PROSITE" id="PS00383">
    <property type="entry name" value="TYR_PHOSPHATASE_1"/>
    <property type="match status" value="1"/>
</dbReference>
<dbReference type="PANTHER" id="PTHR31126">
    <property type="entry name" value="TYROSINE-PROTEIN PHOSPHATASE"/>
    <property type="match status" value="1"/>
</dbReference>
<dbReference type="Gene3D" id="3.90.190.10">
    <property type="entry name" value="Protein tyrosine phosphatase superfamily"/>
    <property type="match status" value="1"/>
</dbReference>
<comment type="caution">
    <text evidence="3">The sequence shown here is derived from an EMBL/GenBank/DDBJ whole genome shotgun (WGS) entry which is preliminary data.</text>
</comment>
<dbReference type="InterPro" id="IPR000387">
    <property type="entry name" value="Tyr_Pase_dom"/>
</dbReference>
<dbReference type="Proteomes" id="UP000246635">
    <property type="component" value="Unassembled WGS sequence"/>
</dbReference>
<organism evidence="3 4">
    <name type="scientific">Paenibacillus cellulosilyticus</name>
    <dbReference type="NCBI Taxonomy" id="375489"/>
    <lineage>
        <taxon>Bacteria</taxon>
        <taxon>Bacillati</taxon>
        <taxon>Bacillota</taxon>
        <taxon>Bacilli</taxon>
        <taxon>Bacillales</taxon>
        <taxon>Paenibacillaceae</taxon>
        <taxon>Paenibacillus</taxon>
    </lineage>
</organism>
<dbReference type="SUPFAM" id="SSF52799">
    <property type="entry name" value="(Phosphotyrosine protein) phosphatases II"/>
    <property type="match status" value="1"/>
</dbReference>
<comment type="similarity">
    <text evidence="1">Belongs to the protein-tyrosine phosphatase family.</text>
</comment>
<dbReference type="InterPro" id="IPR016130">
    <property type="entry name" value="Tyr_Pase_AS"/>
</dbReference>
<accession>A0A2V2YP56</accession>
<dbReference type="PROSITE" id="PS50056">
    <property type="entry name" value="TYR_PHOSPHATASE_2"/>
    <property type="match status" value="1"/>
</dbReference>
<dbReference type="Pfam" id="PF13350">
    <property type="entry name" value="Y_phosphatase3"/>
    <property type="match status" value="1"/>
</dbReference>
<dbReference type="AlphaFoldDB" id="A0A2V2YP56"/>
<keyword evidence="4" id="KW-1185">Reference proteome</keyword>
<feature type="domain" description="Tyrosine specific protein phosphatases" evidence="2">
    <location>
        <begin position="117"/>
        <end position="205"/>
    </location>
</feature>
<name>A0A2V2YP56_9BACL</name>
<dbReference type="InterPro" id="IPR026893">
    <property type="entry name" value="Tyr/Ser_Pase_IphP-type"/>
</dbReference>